<dbReference type="EMBL" id="MWPH01000002">
    <property type="protein sequence ID" value="OVE84080.1"/>
    <property type="molecule type" value="Genomic_DNA"/>
</dbReference>
<organism evidence="3 4">
    <name type="scientific">Natronolimnobius baerhuensis</name>
    <dbReference type="NCBI Taxonomy" id="253108"/>
    <lineage>
        <taxon>Archaea</taxon>
        <taxon>Methanobacteriati</taxon>
        <taxon>Methanobacteriota</taxon>
        <taxon>Stenosarchaea group</taxon>
        <taxon>Halobacteria</taxon>
        <taxon>Halobacteriales</taxon>
        <taxon>Natrialbaceae</taxon>
        <taxon>Natronolimnobius</taxon>
    </lineage>
</organism>
<dbReference type="PANTHER" id="PTHR46268:SF6">
    <property type="entry name" value="UNIVERSAL STRESS PROTEIN UP12"/>
    <property type="match status" value="1"/>
</dbReference>
<dbReference type="RefSeq" id="WP_054862516.1">
    <property type="nucleotide sequence ID" value="NZ_MWPH01000002.1"/>
</dbReference>
<evidence type="ECO:0000313" key="3">
    <source>
        <dbReference type="EMBL" id="OVE84080.1"/>
    </source>
</evidence>
<dbReference type="InterPro" id="IPR014729">
    <property type="entry name" value="Rossmann-like_a/b/a_fold"/>
</dbReference>
<dbReference type="Pfam" id="PF00582">
    <property type="entry name" value="Usp"/>
    <property type="match status" value="1"/>
</dbReference>
<dbReference type="Proteomes" id="UP000196084">
    <property type="component" value="Unassembled WGS sequence"/>
</dbReference>
<feature type="domain" description="UspA" evidence="2">
    <location>
        <begin position="4"/>
        <end position="126"/>
    </location>
</feature>
<evidence type="ECO:0000256" key="1">
    <source>
        <dbReference type="ARBA" id="ARBA00008791"/>
    </source>
</evidence>
<dbReference type="SUPFAM" id="SSF52402">
    <property type="entry name" value="Adenine nucleotide alpha hydrolases-like"/>
    <property type="match status" value="1"/>
</dbReference>
<sequence length="135" mass="14625">MYEILLAIDDSKSRARSQVEAIVDIPVDSSSVRIHVVHVFTDNPSGATIQKLGSAKTVKRALSDHGIDYQLEERSGDPATEIRDYAVTHDVDLICLAGRKRSPAGKALFGSVTQDVILNTERPVLVANEGDAPDE</sequence>
<reference evidence="3 4" key="1">
    <citation type="submission" date="2017-02" db="EMBL/GenBank/DDBJ databases">
        <title>Natronthermophilus aegyptiacus gen. nov.,sp. nov., an aerobic, extremely halophilic alkalithermophilic archaeon isolated from the athalassohaline Wadi An Natrun, Egypt.</title>
        <authorList>
            <person name="Zhao B."/>
        </authorList>
    </citation>
    <scope>NUCLEOTIDE SEQUENCE [LARGE SCALE GENOMIC DNA]</scope>
    <source>
        <strain evidence="3 4">CGMCC 1.3597</strain>
    </source>
</reference>
<dbReference type="Gene3D" id="3.40.50.620">
    <property type="entry name" value="HUPs"/>
    <property type="match status" value="1"/>
</dbReference>
<dbReference type="OrthoDB" id="281037at2157"/>
<comment type="similarity">
    <text evidence="1">Belongs to the universal stress protein A family.</text>
</comment>
<dbReference type="InterPro" id="IPR006016">
    <property type="entry name" value="UspA"/>
</dbReference>
<dbReference type="PRINTS" id="PR01438">
    <property type="entry name" value="UNVRSLSTRESS"/>
</dbReference>
<dbReference type="InterPro" id="IPR006015">
    <property type="entry name" value="Universal_stress_UspA"/>
</dbReference>
<keyword evidence="4" id="KW-1185">Reference proteome</keyword>
<name>A0A202E800_9EURY</name>
<protein>
    <submittedName>
        <fullName evidence="3">Universal stress protein UspA</fullName>
    </submittedName>
</protein>
<comment type="caution">
    <text evidence="3">The sequence shown here is derived from an EMBL/GenBank/DDBJ whole genome shotgun (WGS) entry which is preliminary data.</text>
</comment>
<dbReference type="CDD" id="cd00293">
    <property type="entry name" value="USP-like"/>
    <property type="match status" value="1"/>
</dbReference>
<dbReference type="AlphaFoldDB" id="A0A202E800"/>
<gene>
    <name evidence="3" type="ORF">B2G88_06505</name>
</gene>
<evidence type="ECO:0000313" key="4">
    <source>
        <dbReference type="Proteomes" id="UP000196084"/>
    </source>
</evidence>
<dbReference type="PANTHER" id="PTHR46268">
    <property type="entry name" value="STRESS RESPONSE PROTEIN NHAX"/>
    <property type="match status" value="1"/>
</dbReference>
<accession>A0A202E800</accession>
<proteinExistence type="inferred from homology"/>
<evidence type="ECO:0000259" key="2">
    <source>
        <dbReference type="Pfam" id="PF00582"/>
    </source>
</evidence>